<dbReference type="AlphaFoldDB" id="A0A2N8HBY8"/>
<comment type="caution">
    <text evidence="1">The sequence shown here is derived from an EMBL/GenBank/DDBJ whole genome shotgun (WGS) entry which is preliminary data.</text>
</comment>
<accession>A0A2N8HBY8</accession>
<proteinExistence type="predicted"/>
<evidence type="ECO:0000313" key="1">
    <source>
        <dbReference type="EMBL" id="PNC17367.1"/>
    </source>
</evidence>
<dbReference type="Proteomes" id="UP000236000">
    <property type="component" value="Unassembled WGS sequence"/>
</dbReference>
<dbReference type="RefSeq" id="WP_102715851.1">
    <property type="nucleotide sequence ID" value="NZ_PJKA01000013.1"/>
</dbReference>
<evidence type="ECO:0000313" key="2">
    <source>
        <dbReference type="Proteomes" id="UP000236000"/>
    </source>
</evidence>
<sequence>MKKYLFDLPPRDPARKPYAARLTPEADAWAKANKHRIGTYRSHWCRPQYSAFVGNIDMIAELCTLYDDYGLIAYGNTKGAAVQQLYDNLRTRKATVEDDLRFLLGYLHDDDVKKYTAAFDLEEVADAVGTNPGGNLHNSLMSAPAQVGSTAADGKEKS</sequence>
<reference evidence="1 2" key="1">
    <citation type="journal article" date="2017" name="BMC Genomics">
        <title>Genome sequencing of 39 Akkermansia muciniphila isolates reveals its population structure, genomic and functional diverisity, and global distribution in mammalian gut microbiotas.</title>
        <authorList>
            <person name="Guo X."/>
            <person name="Li S."/>
            <person name="Zhang J."/>
            <person name="Wu F."/>
            <person name="Li X."/>
            <person name="Wu D."/>
            <person name="Zhang M."/>
            <person name="Ou Z."/>
            <person name="Jie Z."/>
            <person name="Yan Q."/>
            <person name="Li P."/>
            <person name="Yi J."/>
            <person name="Peng Y."/>
        </authorList>
    </citation>
    <scope>NUCLEOTIDE SEQUENCE [LARGE SCALE GENOMIC DNA]</scope>
    <source>
        <strain evidence="1 2">GP24</strain>
    </source>
</reference>
<protein>
    <submittedName>
        <fullName evidence="1">Uncharacterized protein</fullName>
    </submittedName>
</protein>
<organism evidence="1 2">
    <name type="scientific">Akkermansia muciniphila</name>
    <dbReference type="NCBI Taxonomy" id="239935"/>
    <lineage>
        <taxon>Bacteria</taxon>
        <taxon>Pseudomonadati</taxon>
        <taxon>Verrucomicrobiota</taxon>
        <taxon>Verrucomicrobiia</taxon>
        <taxon>Verrucomicrobiales</taxon>
        <taxon>Akkermansiaceae</taxon>
        <taxon>Akkermansia</taxon>
    </lineage>
</organism>
<gene>
    <name evidence="1" type="ORF">CXU22_12205</name>
</gene>
<dbReference type="EMBL" id="PJKA01000013">
    <property type="protein sequence ID" value="PNC17367.1"/>
    <property type="molecule type" value="Genomic_DNA"/>
</dbReference>
<dbReference type="OrthoDB" id="9893759at2"/>
<name>A0A2N8HBY8_9BACT</name>